<name>A0A6A4SUL6_SCOMX</name>
<dbReference type="Proteomes" id="UP000438429">
    <property type="component" value="Unassembled WGS sequence"/>
</dbReference>
<dbReference type="AlphaFoldDB" id="A0A6A4SUL6"/>
<comment type="caution">
    <text evidence="2">The sequence shown here is derived from an EMBL/GenBank/DDBJ whole genome shotgun (WGS) entry which is preliminary data.</text>
</comment>
<accession>A0A6A4SUL6</accession>
<organism evidence="2 3">
    <name type="scientific">Scophthalmus maximus</name>
    <name type="common">Turbot</name>
    <name type="synonym">Psetta maxima</name>
    <dbReference type="NCBI Taxonomy" id="52904"/>
    <lineage>
        <taxon>Eukaryota</taxon>
        <taxon>Metazoa</taxon>
        <taxon>Chordata</taxon>
        <taxon>Craniata</taxon>
        <taxon>Vertebrata</taxon>
        <taxon>Euteleostomi</taxon>
        <taxon>Actinopterygii</taxon>
        <taxon>Neopterygii</taxon>
        <taxon>Teleostei</taxon>
        <taxon>Neoteleostei</taxon>
        <taxon>Acanthomorphata</taxon>
        <taxon>Carangaria</taxon>
        <taxon>Pleuronectiformes</taxon>
        <taxon>Pleuronectoidei</taxon>
        <taxon>Scophthalmidae</taxon>
        <taxon>Scophthalmus</taxon>
    </lineage>
</organism>
<evidence type="ECO:0000313" key="3">
    <source>
        <dbReference type="Proteomes" id="UP000438429"/>
    </source>
</evidence>
<protein>
    <submittedName>
        <fullName evidence="2">Uncharacterized protein</fullName>
    </submittedName>
</protein>
<feature type="region of interest" description="Disordered" evidence="1">
    <location>
        <begin position="50"/>
        <end position="85"/>
    </location>
</feature>
<sequence length="111" mass="12362">MSTRAAARPRVQLVKRIDVLEIYWTHGVAASKRPTTLVFPAASYSDRGWRGSRTVEASRKNADGGGSRRRANRVKNKPRGASGKEMCRSWKIQSSDTFIVFRLIYGFSGAS</sequence>
<dbReference type="EMBL" id="VEVO01000010">
    <property type="protein sequence ID" value="KAF0035808.1"/>
    <property type="molecule type" value="Genomic_DNA"/>
</dbReference>
<feature type="compositionally biased region" description="Basic residues" evidence="1">
    <location>
        <begin position="67"/>
        <end position="78"/>
    </location>
</feature>
<proteinExistence type="predicted"/>
<evidence type="ECO:0000256" key="1">
    <source>
        <dbReference type="SAM" id="MobiDB-lite"/>
    </source>
</evidence>
<evidence type="ECO:0000313" key="2">
    <source>
        <dbReference type="EMBL" id="KAF0035808.1"/>
    </source>
</evidence>
<reference evidence="2 3" key="1">
    <citation type="submission" date="2019-06" db="EMBL/GenBank/DDBJ databases">
        <title>Draft genomes of female and male turbot (Scophthalmus maximus).</title>
        <authorList>
            <person name="Xu H."/>
            <person name="Xu X.-W."/>
            <person name="Shao C."/>
            <person name="Chen S."/>
        </authorList>
    </citation>
    <scope>NUCLEOTIDE SEQUENCE [LARGE SCALE GENOMIC DNA]</scope>
    <source>
        <strain evidence="2">Ysfricsl-2016a</strain>
        <tissue evidence="2">Blood</tissue>
    </source>
</reference>
<gene>
    <name evidence="2" type="ORF">F2P81_011120</name>
</gene>